<organism evidence="1 2">
    <name type="scientific">Rickettsia felis str. Pedreira</name>
    <dbReference type="NCBI Taxonomy" id="1359196"/>
    <lineage>
        <taxon>Bacteria</taxon>
        <taxon>Pseudomonadati</taxon>
        <taxon>Pseudomonadota</taxon>
        <taxon>Alphaproteobacteria</taxon>
        <taxon>Rickettsiales</taxon>
        <taxon>Rickettsiaceae</taxon>
        <taxon>Rickettsieae</taxon>
        <taxon>Rickettsia</taxon>
        <taxon>spotted fever group</taxon>
    </lineage>
</organism>
<dbReference type="RefSeq" id="WP_011271208.1">
    <property type="nucleotide sequence ID" value="NZ_LANQ01000001.1"/>
</dbReference>
<comment type="caution">
    <text evidence="1">The sequence shown here is derived from an EMBL/GenBank/DDBJ whole genome shotgun (WGS) entry which is preliminary data.</text>
</comment>
<name>A0A0F3MXA7_RICFI</name>
<dbReference type="AlphaFoldDB" id="A0A0F3MXA7"/>
<dbReference type="Proteomes" id="UP000033475">
    <property type="component" value="Unassembled WGS sequence"/>
</dbReference>
<sequence>MKDIIKIATILEYNEKNPDTPIKLPAELENTPILQDALLYKIAKENKIKVISLEGKNLEHLKNTPLYNENREQYMTDVINEICGKGYNVIASVGFSHVINLKKNLENSKKHDIGFSHIPRKILQKALNIGSSIPTGMVNIKASTKGNSMVQRKALNNQSKRNISTGR</sequence>
<reference evidence="1 2" key="1">
    <citation type="submission" date="2015-01" db="EMBL/GenBank/DDBJ databases">
        <title>Genome Sequencing of Rickettsiales.</title>
        <authorList>
            <person name="Daugherty S.C."/>
            <person name="Su Q."/>
            <person name="Abolude K."/>
            <person name="Beier-Sexton M."/>
            <person name="Carlyon J.A."/>
            <person name="Carter R."/>
            <person name="Day N.P."/>
            <person name="Dumler S.J."/>
            <person name="Dyachenko V."/>
            <person name="Godinez A."/>
            <person name="Kurtti T.J."/>
            <person name="Lichay M."/>
            <person name="Mullins K.E."/>
            <person name="Ott S."/>
            <person name="Pappas-Brown V."/>
            <person name="Paris D.H."/>
            <person name="Patel P."/>
            <person name="Richards A.L."/>
            <person name="Sadzewicz L."/>
            <person name="Sears K."/>
            <person name="Seidman D."/>
            <person name="Sengamalay N."/>
            <person name="Stenos J."/>
            <person name="Tallon L.J."/>
            <person name="Vincent G."/>
            <person name="Fraser C.M."/>
            <person name="Munderloh U."/>
            <person name="Dunning-Hotopp J.C."/>
        </authorList>
    </citation>
    <scope>NUCLEOTIDE SEQUENCE [LARGE SCALE GENOMIC DNA]</scope>
    <source>
        <strain evidence="1 2">Pedreira</strain>
    </source>
</reference>
<gene>
    <name evidence="1" type="ORF">RFEPED_1580</name>
</gene>
<accession>A0A0F3MXA7</accession>
<dbReference type="PATRIC" id="fig|1359196.3.peg.1531"/>
<protein>
    <submittedName>
        <fullName evidence="1">Uncharacterized protein</fullName>
    </submittedName>
</protein>
<dbReference type="EMBL" id="LANQ01000001">
    <property type="protein sequence ID" value="KJV59179.1"/>
    <property type="molecule type" value="Genomic_DNA"/>
</dbReference>
<evidence type="ECO:0000313" key="1">
    <source>
        <dbReference type="EMBL" id="KJV59179.1"/>
    </source>
</evidence>
<proteinExistence type="predicted"/>
<evidence type="ECO:0000313" key="2">
    <source>
        <dbReference type="Proteomes" id="UP000033475"/>
    </source>
</evidence>